<evidence type="ECO:0008006" key="3">
    <source>
        <dbReference type="Google" id="ProtNLM"/>
    </source>
</evidence>
<protein>
    <recommendedName>
        <fullName evidence="3">Thymidylate kinase</fullName>
    </recommendedName>
</protein>
<dbReference type="Proteomes" id="UP000240429">
    <property type="component" value="Unassembled WGS sequence"/>
</dbReference>
<keyword evidence="2" id="KW-1185">Reference proteome</keyword>
<name>A0A2P8Q3N4_9ACTN</name>
<dbReference type="EMBL" id="PYBJ01000016">
    <property type="protein sequence ID" value="PSM40844.1"/>
    <property type="molecule type" value="Genomic_DNA"/>
</dbReference>
<evidence type="ECO:0000313" key="2">
    <source>
        <dbReference type="Proteomes" id="UP000240429"/>
    </source>
</evidence>
<dbReference type="Gene3D" id="3.40.50.300">
    <property type="entry name" value="P-loop containing nucleotide triphosphate hydrolases"/>
    <property type="match status" value="1"/>
</dbReference>
<sequence>MGFGVQVLGIDGLAKRELLPVVERRCRAAGLSVRRVSWQSELAAAVAGGRIGEYPYNELERLWLELFPVFFADATVAGRPVETPRSFAKLHESGLVEHLKRSGITGMRPVSPLATGWLEMAGHSLLHHSVVRPLIDEGHVVIQDSLGIKNVLKSLFMAEFSAPGHAPALTAVRDHVKDYFGRALAPRVGIYLREDPARVLAAKNARTIGVFDTYHAFGGDPGQTFLDLQTDCAREYENFARTHGWTIVDAHDAAEATGSASEKVTDTILATAAR</sequence>
<gene>
    <name evidence="1" type="ORF">C6Y14_22785</name>
</gene>
<dbReference type="OrthoDB" id="4144703at2"/>
<evidence type="ECO:0000313" key="1">
    <source>
        <dbReference type="EMBL" id="PSM40844.1"/>
    </source>
</evidence>
<organism evidence="1 2">
    <name type="scientific">Streptomyces dioscori</name>
    <dbReference type="NCBI Taxonomy" id="2109333"/>
    <lineage>
        <taxon>Bacteria</taxon>
        <taxon>Bacillati</taxon>
        <taxon>Actinomycetota</taxon>
        <taxon>Actinomycetes</taxon>
        <taxon>Kitasatosporales</taxon>
        <taxon>Streptomycetaceae</taxon>
        <taxon>Streptomyces</taxon>
        <taxon>Streptomyces aurantiacus group</taxon>
    </lineage>
</organism>
<dbReference type="RefSeq" id="WP_107018650.1">
    <property type="nucleotide sequence ID" value="NZ_KZ679046.1"/>
</dbReference>
<dbReference type="InterPro" id="IPR027417">
    <property type="entry name" value="P-loop_NTPase"/>
</dbReference>
<accession>A0A2P8Q3N4</accession>
<dbReference type="AlphaFoldDB" id="A0A2P8Q3N4"/>
<reference evidence="1 2" key="1">
    <citation type="submission" date="2018-03" db="EMBL/GenBank/DDBJ databases">
        <title>Streptomyces dioscori sp. nov., a novel endophytic actinobacterium isolated from bulbil of Dioscorea bulbifera L.</title>
        <authorList>
            <person name="Zhikuan W."/>
        </authorList>
    </citation>
    <scope>NUCLEOTIDE SEQUENCE [LARGE SCALE GENOMIC DNA]</scope>
    <source>
        <strain evidence="1 2">A217</strain>
    </source>
</reference>
<proteinExistence type="predicted"/>
<comment type="caution">
    <text evidence="1">The sequence shown here is derived from an EMBL/GenBank/DDBJ whole genome shotgun (WGS) entry which is preliminary data.</text>
</comment>